<keyword evidence="1" id="KW-0812">Transmembrane</keyword>
<feature type="transmembrane region" description="Helical" evidence="1">
    <location>
        <begin position="94"/>
        <end position="116"/>
    </location>
</feature>
<name>A0A1G2QDG3_9BACT</name>
<dbReference type="Gene3D" id="1.20.144.10">
    <property type="entry name" value="Phosphatidic acid phosphatase type 2/haloperoxidase"/>
    <property type="match status" value="1"/>
</dbReference>
<evidence type="ECO:0000313" key="3">
    <source>
        <dbReference type="EMBL" id="OHA58584.1"/>
    </source>
</evidence>
<dbReference type="PANTHER" id="PTHR14969:SF13">
    <property type="entry name" value="AT30094P"/>
    <property type="match status" value="1"/>
</dbReference>
<dbReference type="STRING" id="1802438.A2571_02330"/>
<dbReference type="PANTHER" id="PTHR14969">
    <property type="entry name" value="SPHINGOSINE-1-PHOSPHATE PHOSPHOHYDROLASE"/>
    <property type="match status" value="1"/>
</dbReference>
<dbReference type="Pfam" id="PF01569">
    <property type="entry name" value="PAP2"/>
    <property type="match status" value="1"/>
</dbReference>
<proteinExistence type="predicted"/>
<keyword evidence="1" id="KW-1133">Transmembrane helix</keyword>
<reference evidence="3 4" key="1">
    <citation type="journal article" date="2016" name="Nat. Commun.">
        <title>Thousands of microbial genomes shed light on interconnected biogeochemical processes in an aquifer system.</title>
        <authorList>
            <person name="Anantharaman K."/>
            <person name="Brown C.T."/>
            <person name="Hug L.A."/>
            <person name="Sharon I."/>
            <person name="Castelle C.J."/>
            <person name="Probst A.J."/>
            <person name="Thomas B.C."/>
            <person name="Singh A."/>
            <person name="Wilkins M.J."/>
            <person name="Karaoz U."/>
            <person name="Brodie E.L."/>
            <person name="Williams K.H."/>
            <person name="Hubbard S.S."/>
            <person name="Banfield J.F."/>
        </authorList>
    </citation>
    <scope>NUCLEOTIDE SEQUENCE [LARGE SCALE GENOMIC DNA]</scope>
</reference>
<dbReference type="SUPFAM" id="SSF48317">
    <property type="entry name" value="Acid phosphatase/Vanadium-dependent haloperoxidase"/>
    <property type="match status" value="1"/>
</dbReference>
<dbReference type="InterPro" id="IPR036938">
    <property type="entry name" value="PAP2/HPO_sf"/>
</dbReference>
<feature type="domain" description="Phosphatidic acid phosphatase type 2/haloperoxidase" evidence="2">
    <location>
        <begin position="56"/>
        <end position="170"/>
    </location>
</feature>
<dbReference type="EMBL" id="MHTJ01000003">
    <property type="protein sequence ID" value="OHA58584.1"/>
    <property type="molecule type" value="Genomic_DNA"/>
</dbReference>
<comment type="caution">
    <text evidence="3">The sequence shown here is derived from an EMBL/GenBank/DDBJ whole genome shotgun (WGS) entry which is preliminary data.</text>
</comment>
<keyword evidence="1" id="KW-0472">Membrane</keyword>
<sequence length="179" mass="19939">MLKTIDTSLTNIIINLRSSWLTDFFLGATYLGNPWPLAVILVVTVLLFWQGGKKRAGIAIFLGTSLAVSLQYLLKVLIVRARPDSLGSLIEVTGYSFPSGHAAVTTTFFLLAGFCLSTLKPLKKYRGYIYGCAFFLAITISLSRVYLGAHWPSDIFAGFIIGLAVWQFIIWLFYRSKLK</sequence>
<evidence type="ECO:0000256" key="1">
    <source>
        <dbReference type="SAM" id="Phobius"/>
    </source>
</evidence>
<dbReference type="AlphaFoldDB" id="A0A1G2QDG3"/>
<evidence type="ECO:0000313" key="4">
    <source>
        <dbReference type="Proteomes" id="UP000177043"/>
    </source>
</evidence>
<feature type="transmembrane region" description="Helical" evidence="1">
    <location>
        <begin position="24"/>
        <end position="49"/>
    </location>
</feature>
<protein>
    <recommendedName>
        <fullName evidence="2">Phosphatidic acid phosphatase type 2/haloperoxidase domain-containing protein</fullName>
    </recommendedName>
</protein>
<feature type="transmembrane region" description="Helical" evidence="1">
    <location>
        <begin position="56"/>
        <end position="74"/>
    </location>
</feature>
<dbReference type="Proteomes" id="UP000177043">
    <property type="component" value="Unassembled WGS sequence"/>
</dbReference>
<feature type="transmembrane region" description="Helical" evidence="1">
    <location>
        <begin position="155"/>
        <end position="174"/>
    </location>
</feature>
<dbReference type="CDD" id="cd03392">
    <property type="entry name" value="PAP2_like_2"/>
    <property type="match status" value="1"/>
</dbReference>
<gene>
    <name evidence="3" type="ORF">A2571_02330</name>
</gene>
<evidence type="ECO:0000259" key="2">
    <source>
        <dbReference type="SMART" id="SM00014"/>
    </source>
</evidence>
<feature type="transmembrane region" description="Helical" evidence="1">
    <location>
        <begin position="128"/>
        <end position="149"/>
    </location>
</feature>
<dbReference type="InterPro" id="IPR000326">
    <property type="entry name" value="PAP2/HPO"/>
</dbReference>
<dbReference type="SMART" id="SM00014">
    <property type="entry name" value="acidPPc"/>
    <property type="match status" value="1"/>
</dbReference>
<accession>A0A1G2QDG3</accession>
<organism evidence="3 4">
    <name type="scientific">Candidatus Vogelbacteria bacterium RIFOXYD1_FULL_44_32</name>
    <dbReference type="NCBI Taxonomy" id="1802438"/>
    <lineage>
        <taxon>Bacteria</taxon>
        <taxon>Candidatus Vogeliibacteriota</taxon>
    </lineage>
</organism>